<keyword evidence="1" id="KW-1133">Transmembrane helix</keyword>
<dbReference type="AlphaFoldDB" id="A0A8X6HZ20"/>
<feature type="transmembrane region" description="Helical" evidence="1">
    <location>
        <begin position="172"/>
        <end position="190"/>
    </location>
</feature>
<protein>
    <submittedName>
        <fullName evidence="2">Uncharacterized protein</fullName>
    </submittedName>
</protein>
<feature type="transmembrane region" description="Helical" evidence="1">
    <location>
        <begin position="265"/>
        <end position="288"/>
    </location>
</feature>
<name>A0A8X6HZ20_TRICU</name>
<keyword evidence="3" id="KW-1185">Reference proteome</keyword>
<comment type="caution">
    <text evidence="2">The sequence shown here is derived from an EMBL/GenBank/DDBJ whole genome shotgun (WGS) entry which is preliminary data.</text>
</comment>
<keyword evidence="1" id="KW-0472">Membrane</keyword>
<evidence type="ECO:0000256" key="1">
    <source>
        <dbReference type="SAM" id="Phobius"/>
    </source>
</evidence>
<gene>
    <name evidence="2" type="primary">AVEN_44544_1</name>
    <name evidence="2" type="ORF">TNCT_264661</name>
</gene>
<feature type="transmembrane region" description="Helical" evidence="1">
    <location>
        <begin position="81"/>
        <end position="101"/>
    </location>
</feature>
<evidence type="ECO:0000313" key="3">
    <source>
        <dbReference type="Proteomes" id="UP000887116"/>
    </source>
</evidence>
<feature type="transmembrane region" description="Helical" evidence="1">
    <location>
        <begin position="128"/>
        <end position="152"/>
    </location>
</feature>
<feature type="transmembrane region" description="Helical" evidence="1">
    <location>
        <begin position="344"/>
        <end position="363"/>
    </location>
</feature>
<organism evidence="2 3">
    <name type="scientific">Trichonephila clavata</name>
    <name type="common">Joro spider</name>
    <name type="synonym">Nephila clavata</name>
    <dbReference type="NCBI Taxonomy" id="2740835"/>
    <lineage>
        <taxon>Eukaryota</taxon>
        <taxon>Metazoa</taxon>
        <taxon>Ecdysozoa</taxon>
        <taxon>Arthropoda</taxon>
        <taxon>Chelicerata</taxon>
        <taxon>Arachnida</taxon>
        <taxon>Araneae</taxon>
        <taxon>Araneomorphae</taxon>
        <taxon>Entelegynae</taxon>
        <taxon>Araneoidea</taxon>
        <taxon>Nephilidae</taxon>
        <taxon>Trichonephila</taxon>
    </lineage>
</organism>
<reference evidence="2" key="1">
    <citation type="submission" date="2020-07" db="EMBL/GenBank/DDBJ databases">
        <title>Multicomponent nature underlies the extraordinary mechanical properties of spider dragline silk.</title>
        <authorList>
            <person name="Kono N."/>
            <person name="Nakamura H."/>
            <person name="Mori M."/>
            <person name="Yoshida Y."/>
            <person name="Ohtoshi R."/>
            <person name="Malay A.D."/>
            <person name="Moran D.A.P."/>
            <person name="Tomita M."/>
            <person name="Numata K."/>
            <person name="Arakawa K."/>
        </authorList>
    </citation>
    <scope>NUCLEOTIDE SEQUENCE</scope>
</reference>
<sequence>MRTEITLITSEDALIAVLKKQCGKLWTVLKLTGISIFQEPHQKGFSYFLFAIQKFCYPVFLHCNLLYILYGTINSREKIDYAFIIDIITPLLINAMWWMMYMRRYAFKTFLVHIAQTMSTNLVSQTRYMAHVINASLFVIFIYPFVMAKIMLSENTEFAMNVVEIFRPVHEVVFPSILSVIYTTMCYILFQNLRIIKTKFQKDLNLSSVNTVTKLKQNYLDVVKGIEMLENLFSVPAFILVVKNIGALSIVVMDMMDRTDWMSELLLEAVLHMTLIFGSMGVLTVVAGNIPLEMSSIKAILLDKLSKQSNEDGLRYGEKQINYIIKRDVNVLTACNVFEFDRGFLFKVMISVIAQAVVIYQLGLMVSSSGVANISTTPAPGGGAGL</sequence>
<dbReference type="EMBL" id="BMAO01020505">
    <property type="protein sequence ID" value="GFQ67860.1"/>
    <property type="molecule type" value="Genomic_DNA"/>
</dbReference>
<dbReference type="OrthoDB" id="6423316at2759"/>
<keyword evidence="1" id="KW-0812">Transmembrane</keyword>
<evidence type="ECO:0000313" key="2">
    <source>
        <dbReference type="EMBL" id="GFQ67860.1"/>
    </source>
</evidence>
<accession>A0A8X6HZ20</accession>
<feature type="transmembrane region" description="Helical" evidence="1">
    <location>
        <begin position="47"/>
        <end position="69"/>
    </location>
</feature>
<proteinExistence type="predicted"/>
<dbReference type="Proteomes" id="UP000887116">
    <property type="component" value="Unassembled WGS sequence"/>
</dbReference>
<feature type="transmembrane region" description="Helical" evidence="1">
    <location>
        <begin position="232"/>
        <end position="253"/>
    </location>
</feature>